<name>A0A2A9EPC3_9MICO</name>
<feature type="transmembrane region" description="Helical" evidence="2">
    <location>
        <begin position="32"/>
        <end position="55"/>
    </location>
</feature>
<feature type="compositionally biased region" description="Low complexity" evidence="1">
    <location>
        <begin position="1"/>
        <end position="18"/>
    </location>
</feature>
<dbReference type="AlphaFoldDB" id="A0A2A9EPC3"/>
<evidence type="ECO:0000313" key="3">
    <source>
        <dbReference type="EMBL" id="PFG40381.1"/>
    </source>
</evidence>
<keyword evidence="2" id="KW-0812">Transmembrane</keyword>
<keyword evidence="2" id="KW-0472">Membrane</keyword>
<sequence length="223" mass="24202">MSSYGAAEAHASPGPSAHAPRRRTPRRRFRRYYGSAAWLIFGLGIGGFFIAGVAIDRLGAWDHEVPLQEDTALSFPRSSERWIWVPEEHVDDIVCTGTDRSGANLPMRPALGYDHDDYSSAFRFPTGDGTVTLRCDAAPSPASAGWTPTGAETVRVAEPVDRSRDVPFLQAAFIVMLGGPALGVVMFAGTLLAQIGTGVARLVAWVRRRRARRLRATTQAGPR</sequence>
<accession>A0A2A9EPC3</accession>
<dbReference type="EMBL" id="PDJI01000004">
    <property type="protein sequence ID" value="PFG40381.1"/>
    <property type="molecule type" value="Genomic_DNA"/>
</dbReference>
<evidence type="ECO:0000313" key="4">
    <source>
        <dbReference type="Proteomes" id="UP000222106"/>
    </source>
</evidence>
<keyword evidence="4" id="KW-1185">Reference proteome</keyword>
<dbReference type="Proteomes" id="UP000222106">
    <property type="component" value="Unassembled WGS sequence"/>
</dbReference>
<feature type="region of interest" description="Disordered" evidence="1">
    <location>
        <begin position="1"/>
        <end position="23"/>
    </location>
</feature>
<organism evidence="3 4">
    <name type="scientific">Georgenia soli</name>
    <dbReference type="NCBI Taxonomy" id="638953"/>
    <lineage>
        <taxon>Bacteria</taxon>
        <taxon>Bacillati</taxon>
        <taxon>Actinomycetota</taxon>
        <taxon>Actinomycetes</taxon>
        <taxon>Micrococcales</taxon>
        <taxon>Bogoriellaceae</taxon>
        <taxon>Georgenia</taxon>
    </lineage>
</organism>
<evidence type="ECO:0000256" key="2">
    <source>
        <dbReference type="SAM" id="Phobius"/>
    </source>
</evidence>
<keyword evidence="2" id="KW-1133">Transmembrane helix</keyword>
<proteinExistence type="predicted"/>
<gene>
    <name evidence="3" type="ORF">ATJ97_2906</name>
</gene>
<reference evidence="3 4" key="1">
    <citation type="submission" date="2017-10" db="EMBL/GenBank/DDBJ databases">
        <title>Sequencing the genomes of 1000 actinobacteria strains.</title>
        <authorList>
            <person name="Klenk H.-P."/>
        </authorList>
    </citation>
    <scope>NUCLEOTIDE SEQUENCE [LARGE SCALE GENOMIC DNA]</scope>
    <source>
        <strain evidence="3 4">DSM 21838</strain>
    </source>
</reference>
<feature type="transmembrane region" description="Helical" evidence="2">
    <location>
        <begin position="171"/>
        <end position="204"/>
    </location>
</feature>
<evidence type="ECO:0000256" key="1">
    <source>
        <dbReference type="SAM" id="MobiDB-lite"/>
    </source>
</evidence>
<protein>
    <submittedName>
        <fullName evidence="3">Uncharacterized protein</fullName>
    </submittedName>
</protein>
<comment type="caution">
    <text evidence="3">The sequence shown here is derived from an EMBL/GenBank/DDBJ whole genome shotgun (WGS) entry which is preliminary data.</text>
</comment>